<evidence type="ECO:0000313" key="4">
    <source>
        <dbReference type="Proteomes" id="UP000198403"/>
    </source>
</evidence>
<dbReference type="EMBL" id="FZNO01000025">
    <property type="protein sequence ID" value="SNR77871.1"/>
    <property type="molecule type" value="Genomic_DNA"/>
</dbReference>
<evidence type="ECO:0000256" key="1">
    <source>
        <dbReference type="SAM" id="MobiDB-lite"/>
    </source>
</evidence>
<accession>A0A238Z4M6</accession>
<organism evidence="3 4">
    <name type="scientific">Blastococcus mobilis</name>
    <dbReference type="NCBI Taxonomy" id="1938746"/>
    <lineage>
        <taxon>Bacteria</taxon>
        <taxon>Bacillati</taxon>
        <taxon>Actinomycetota</taxon>
        <taxon>Actinomycetes</taxon>
        <taxon>Geodermatophilales</taxon>
        <taxon>Geodermatophilaceae</taxon>
        <taxon>Blastococcus</taxon>
    </lineage>
</organism>
<keyword evidence="2" id="KW-0472">Membrane</keyword>
<feature type="transmembrane region" description="Helical" evidence="2">
    <location>
        <begin position="6"/>
        <end position="27"/>
    </location>
</feature>
<evidence type="ECO:0008006" key="5">
    <source>
        <dbReference type="Google" id="ProtNLM"/>
    </source>
</evidence>
<dbReference type="InterPro" id="IPR009293">
    <property type="entry name" value="UPF0478"/>
</dbReference>
<keyword evidence="2" id="KW-0812">Transmembrane</keyword>
<keyword evidence="2" id="KW-1133">Transmembrane helix</keyword>
<dbReference type="AlphaFoldDB" id="A0A238Z4M6"/>
<evidence type="ECO:0000313" key="3">
    <source>
        <dbReference type="EMBL" id="SNR77871.1"/>
    </source>
</evidence>
<proteinExistence type="predicted"/>
<dbReference type="Pfam" id="PF06103">
    <property type="entry name" value="DUF948"/>
    <property type="match status" value="1"/>
</dbReference>
<feature type="compositionally biased region" description="Basic and acidic residues" evidence="1">
    <location>
        <begin position="123"/>
        <end position="139"/>
    </location>
</feature>
<keyword evidence="4" id="KW-1185">Reference proteome</keyword>
<dbReference type="Proteomes" id="UP000198403">
    <property type="component" value="Unassembled WGS sequence"/>
</dbReference>
<protein>
    <recommendedName>
        <fullName evidence="5">DUF948 domain-containing protein</fullName>
    </recommendedName>
</protein>
<dbReference type="RefSeq" id="WP_089338154.1">
    <property type="nucleotide sequence ID" value="NZ_FZNO01000025.1"/>
</dbReference>
<reference evidence="3 4" key="1">
    <citation type="submission" date="2017-06" db="EMBL/GenBank/DDBJ databases">
        <authorList>
            <person name="Kim H.J."/>
            <person name="Triplett B.A."/>
        </authorList>
    </citation>
    <scope>NUCLEOTIDE SEQUENCE [LARGE SCALE GENOMIC DNA]</scope>
    <source>
        <strain evidence="3 4">DSM 44272</strain>
    </source>
</reference>
<feature type="region of interest" description="Disordered" evidence="1">
    <location>
        <begin position="113"/>
        <end position="145"/>
    </location>
</feature>
<name>A0A238Z4M6_9ACTN</name>
<dbReference type="OrthoDB" id="3237344at2"/>
<gene>
    <name evidence="3" type="ORF">SAMN06272737_1252</name>
</gene>
<evidence type="ECO:0000256" key="2">
    <source>
        <dbReference type="SAM" id="Phobius"/>
    </source>
</evidence>
<sequence length="145" mass="15043">MSAGEIAGLIAAGAFVLLVVLVAVPLLKLGRTLDETTLTIRQVREQSAPILGQASTTVAHVNSNLERVDDITGNAANVSSNVAALSSVVAATLGSPLIKVAAFSYGVRTAAKKKREGAALADAARRDREARRASRDARRAARRAA</sequence>